<accession>A0A6J6LCP5</accession>
<dbReference type="AlphaFoldDB" id="A0A6J6LCP5"/>
<evidence type="ECO:0000256" key="1">
    <source>
        <dbReference type="SAM" id="MobiDB-lite"/>
    </source>
</evidence>
<gene>
    <name evidence="2" type="ORF">UFOPK2292_00107</name>
</gene>
<protein>
    <submittedName>
        <fullName evidence="2">Unannotated protein</fullName>
    </submittedName>
</protein>
<proteinExistence type="predicted"/>
<name>A0A6J6LCP5_9ZZZZ</name>
<reference evidence="2" key="1">
    <citation type="submission" date="2020-05" db="EMBL/GenBank/DDBJ databases">
        <authorList>
            <person name="Chiriac C."/>
            <person name="Salcher M."/>
            <person name="Ghai R."/>
            <person name="Kavagutti S V."/>
        </authorList>
    </citation>
    <scope>NUCLEOTIDE SEQUENCE</scope>
</reference>
<dbReference type="EMBL" id="CAEZWU010000008">
    <property type="protein sequence ID" value="CAB4658463.1"/>
    <property type="molecule type" value="Genomic_DNA"/>
</dbReference>
<sequence length="204" mass="21292">MSVPVLPRNTFNAGPVMKFSRNVPIDPAIDMPLTKSLFAPARCKSDVSKLHVNWVERSNPEPSPSATPAEGSCHSTILSATTCNPARRVAAPCDTRPISFNNNSAVLLSLFVNISATMSRSGTESIFAICGVSGGAVSISGDPLTNIPLSFKSRVNSFAAANAGFASFTGESEVLASLIISAPSGPASVPRIPSPQLGEYRSRS</sequence>
<feature type="region of interest" description="Disordered" evidence="1">
    <location>
        <begin position="185"/>
        <end position="204"/>
    </location>
</feature>
<evidence type="ECO:0000313" key="2">
    <source>
        <dbReference type="EMBL" id="CAB4658463.1"/>
    </source>
</evidence>
<organism evidence="2">
    <name type="scientific">freshwater metagenome</name>
    <dbReference type="NCBI Taxonomy" id="449393"/>
    <lineage>
        <taxon>unclassified sequences</taxon>
        <taxon>metagenomes</taxon>
        <taxon>ecological metagenomes</taxon>
    </lineage>
</organism>